<dbReference type="InterPro" id="IPR027806">
    <property type="entry name" value="HARBI1_dom"/>
</dbReference>
<dbReference type="Proteomes" id="UP000607653">
    <property type="component" value="Unassembled WGS sequence"/>
</dbReference>
<organism evidence="9 10">
    <name type="scientific">Nelumbo nucifera</name>
    <name type="common">Sacred lotus</name>
    <dbReference type="NCBI Taxonomy" id="4432"/>
    <lineage>
        <taxon>Eukaryota</taxon>
        <taxon>Viridiplantae</taxon>
        <taxon>Streptophyta</taxon>
        <taxon>Embryophyta</taxon>
        <taxon>Tracheophyta</taxon>
        <taxon>Spermatophyta</taxon>
        <taxon>Magnoliopsida</taxon>
        <taxon>Proteales</taxon>
        <taxon>Nelumbonaceae</taxon>
        <taxon>Nelumbo</taxon>
    </lineage>
</organism>
<comment type="similarity">
    <text evidence="3">Belongs to the HARBI1 family.</text>
</comment>
<keyword evidence="10" id="KW-1185">Reference proteome</keyword>
<keyword evidence="7" id="KW-0539">Nucleus</keyword>
<dbReference type="InterPro" id="IPR045249">
    <property type="entry name" value="HARBI1-like"/>
</dbReference>
<dbReference type="GO" id="GO:0016787">
    <property type="term" value="F:hydrolase activity"/>
    <property type="evidence" value="ECO:0007669"/>
    <property type="project" value="UniProtKB-KW"/>
</dbReference>
<evidence type="ECO:0000256" key="2">
    <source>
        <dbReference type="ARBA" id="ARBA00004123"/>
    </source>
</evidence>
<dbReference type="GO" id="GO:0005634">
    <property type="term" value="C:nucleus"/>
    <property type="evidence" value="ECO:0007669"/>
    <property type="project" value="UniProtKB-SubCell"/>
</dbReference>
<keyword evidence="4" id="KW-0540">Nuclease</keyword>
<evidence type="ECO:0000256" key="4">
    <source>
        <dbReference type="ARBA" id="ARBA00022722"/>
    </source>
</evidence>
<evidence type="ECO:0000256" key="1">
    <source>
        <dbReference type="ARBA" id="ARBA00001968"/>
    </source>
</evidence>
<comment type="caution">
    <text evidence="9">The sequence shown here is derived from an EMBL/GenBank/DDBJ whole genome shotgun (WGS) entry which is preliminary data.</text>
</comment>
<evidence type="ECO:0000256" key="5">
    <source>
        <dbReference type="ARBA" id="ARBA00022723"/>
    </source>
</evidence>
<dbReference type="EMBL" id="DUZY01000001">
    <property type="protein sequence ID" value="DAD23967.1"/>
    <property type="molecule type" value="Genomic_DNA"/>
</dbReference>
<dbReference type="GO" id="GO:0004518">
    <property type="term" value="F:nuclease activity"/>
    <property type="evidence" value="ECO:0007669"/>
    <property type="project" value="UniProtKB-KW"/>
</dbReference>
<feature type="domain" description="DDE Tnp4" evidence="8">
    <location>
        <begin position="10"/>
        <end position="69"/>
    </location>
</feature>
<proteinExistence type="inferred from homology"/>
<evidence type="ECO:0000313" key="9">
    <source>
        <dbReference type="EMBL" id="DAD23967.1"/>
    </source>
</evidence>
<dbReference type="AlphaFoldDB" id="A0A822XUF6"/>
<name>A0A822XUF6_NELNU</name>
<comment type="subcellular location">
    <subcellularLocation>
        <location evidence="2">Nucleus</location>
    </subcellularLocation>
</comment>
<dbReference type="PANTHER" id="PTHR22930">
    <property type="match status" value="1"/>
</dbReference>
<reference evidence="9 10" key="1">
    <citation type="journal article" date="2020" name="Mol. Biol. Evol.">
        <title>Distinct Expression and Methylation Patterns for Genes with Different Fates following a Single Whole-Genome Duplication in Flowering Plants.</title>
        <authorList>
            <person name="Shi T."/>
            <person name="Rahmani R.S."/>
            <person name="Gugger P.F."/>
            <person name="Wang M."/>
            <person name="Li H."/>
            <person name="Zhang Y."/>
            <person name="Li Z."/>
            <person name="Wang Q."/>
            <person name="Van de Peer Y."/>
            <person name="Marchal K."/>
            <person name="Chen J."/>
        </authorList>
    </citation>
    <scope>NUCLEOTIDE SEQUENCE [LARGE SCALE GENOMIC DNA]</scope>
    <source>
        <tissue evidence="9">Leaf</tissue>
    </source>
</reference>
<gene>
    <name evidence="9" type="ORF">HUJ06_025430</name>
</gene>
<dbReference type="Pfam" id="PF13359">
    <property type="entry name" value="DDE_Tnp_4"/>
    <property type="match status" value="1"/>
</dbReference>
<evidence type="ECO:0000256" key="6">
    <source>
        <dbReference type="ARBA" id="ARBA00022801"/>
    </source>
</evidence>
<sequence>MYHLRDFQGRGGRPKNAEEYFNYVHSSLRDVIEWCFGFLKARFPILKMMPPYPIQKQIRIVFACCVLHNFIWMLQIQDVYWNGFLQEDVPIEGKGRTLQGVAQTPIEIGSQATRWMEQVKDEIMFKMADHYNLRDNHNRPRNNRRR</sequence>
<comment type="cofactor">
    <cofactor evidence="1">
        <name>a divalent metal cation</name>
        <dbReference type="ChEBI" id="CHEBI:60240"/>
    </cofactor>
</comment>
<evidence type="ECO:0000256" key="3">
    <source>
        <dbReference type="ARBA" id="ARBA00006958"/>
    </source>
</evidence>
<evidence type="ECO:0000313" key="10">
    <source>
        <dbReference type="Proteomes" id="UP000607653"/>
    </source>
</evidence>
<accession>A0A822XUF6</accession>
<evidence type="ECO:0000259" key="8">
    <source>
        <dbReference type="Pfam" id="PF13359"/>
    </source>
</evidence>
<dbReference type="PANTHER" id="PTHR22930:SF228">
    <property type="entry name" value="PROTEIN ALP1-LIKE"/>
    <property type="match status" value="1"/>
</dbReference>
<evidence type="ECO:0000256" key="7">
    <source>
        <dbReference type="ARBA" id="ARBA00023242"/>
    </source>
</evidence>
<keyword evidence="5" id="KW-0479">Metal-binding</keyword>
<keyword evidence="6" id="KW-0378">Hydrolase</keyword>
<dbReference type="GO" id="GO:0046872">
    <property type="term" value="F:metal ion binding"/>
    <property type="evidence" value="ECO:0007669"/>
    <property type="project" value="UniProtKB-KW"/>
</dbReference>
<protein>
    <recommendedName>
        <fullName evidence="8">DDE Tnp4 domain-containing protein</fullName>
    </recommendedName>
</protein>